<protein>
    <submittedName>
        <fullName evidence="1 2">Uncharacterized protein</fullName>
    </submittedName>
</protein>
<organism evidence="2 3">
    <name type="scientific">Helobdella robusta</name>
    <name type="common">Californian leech</name>
    <dbReference type="NCBI Taxonomy" id="6412"/>
    <lineage>
        <taxon>Eukaryota</taxon>
        <taxon>Metazoa</taxon>
        <taxon>Spiralia</taxon>
        <taxon>Lophotrochozoa</taxon>
        <taxon>Annelida</taxon>
        <taxon>Clitellata</taxon>
        <taxon>Hirudinea</taxon>
        <taxon>Rhynchobdellida</taxon>
        <taxon>Glossiphoniidae</taxon>
        <taxon>Helobdella</taxon>
    </lineage>
</organism>
<dbReference type="GeneID" id="20206099"/>
<dbReference type="EMBL" id="KB097182">
    <property type="protein sequence ID" value="ESN98269.1"/>
    <property type="molecule type" value="Genomic_DNA"/>
</dbReference>
<evidence type="ECO:0000313" key="1">
    <source>
        <dbReference type="EMBL" id="ESN98269.1"/>
    </source>
</evidence>
<evidence type="ECO:0000313" key="2">
    <source>
        <dbReference type="EnsemblMetazoa" id="HelroP177151"/>
    </source>
</evidence>
<gene>
    <name evidence="2" type="primary">20206099</name>
    <name evidence="1" type="ORF">HELRODRAFT_177151</name>
</gene>
<sequence length="345" mass="39379">MSDTLRTSTGSFICSDTTYHSERRSDDLMTEQDVSKSKDWYKFQIDKNRPSKRIFFEDFKMTPAVYVLGGKGGNINSNEEWSQDDGKQCAKKTQGLNSFDKIFGGVIEMLNNEEPFLPKLKTADETTASETSKMLAPFIPGLGNVKKPHPKRLEEDLQTKQRLLQTGVEEESDEVKRDLLNRTHKKKLSQVRKYKEADIFWKTAFREQVVEPGTILGVENVLPPDFRKLPKLNKFVAQSDSSIAQSAISKNSRNEIYKEPISVISPRMMRKIYGSKNYAESLISADASSVTESTRIGAKQILQQLAKRREALDENNKPKKSGLERSESLWYRKNITANQFMSRDV</sequence>
<dbReference type="Proteomes" id="UP000015101">
    <property type="component" value="Unassembled WGS sequence"/>
</dbReference>
<reference evidence="1 3" key="2">
    <citation type="journal article" date="2013" name="Nature">
        <title>Insights into bilaterian evolution from three spiralian genomes.</title>
        <authorList>
            <person name="Simakov O."/>
            <person name="Marletaz F."/>
            <person name="Cho S.J."/>
            <person name="Edsinger-Gonzales E."/>
            <person name="Havlak P."/>
            <person name="Hellsten U."/>
            <person name="Kuo D.H."/>
            <person name="Larsson T."/>
            <person name="Lv J."/>
            <person name="Arendt D."/>
            <person name="Savage R."/>
            <person name="Osoegawa K."/>
            <person name="de Jong P."/>
            <person name="Grimwood J."/>
            <person name="Chapman J.A."/>
            <person name="Shapiro H."/>
            <person name="Aerts A."/>
            <person name="Otillar R.P."/>
            <person name="Terry A.Y."/>
            <person name="Boore J.L."/>
            <person name="Grigoriev I.V."/>
            <person name="Lindberg D.R."/>
            <person name="Seaver E.C."/>
            <person name="Weisblat D.A."/>
            <person name="Putnam N.H."/>
            <person name="Rokhsar D.S."/>
        </authorList>
    </citation>
    <scope>NUCLEOTIDE SEQUENCE</scope>
</reference>
<dbReference type="CTD" id="20206099"/>
<dbReference type="InParanoid" id="T1FBA0"/>
<name>T1FBA0_HELRO</name>
<accession>T1FBA0</accession>
<keyword evidence="3" id="KW-1185">Reference proteome</keyword>
<dbReference type="EMBL" id="AMQM01005952">
    <property type="status" value="NOT_ANNOTATED_CDS"/>
    <property type="molecule type" value="Genomic_DNA"/>
</dbReference>
<dbReference type="AlphaFoldDB" id="T1FBA0"/>
<dbReference type="HOGENOM" id="CLU_804822_0_0_1"/>
<dbReference type="EnsemblMetazoa" id="HelroT177151">
    <property type="protein sequence ID" value="HelroP177151"/>
    <property type="gene ID" value="HelroG177151"/>
</dbReference>
<dbReference type="RefSeq" id="XP_009023608.1">
    <property type="nucleotide sequence ID" value="XM_009025360.1"/>
</dbReference>
<proteinExistence type="predicted"/>
<evidence type="ECO:0000313" key="3">
    <source>
        <dbReference type="Proteomes" id="UP000015101"/>
    </source>
</evidence>
<dbReference type="KEGG" id="hro:HELRODRAFT_177151"/>
<reference evidence="3" key="1">
    <citation type="submission" date="2012-12" db="EMBL/GenBank/DDBJ databases">
        <authorList>
            <person name="Hellsten U."/>
            <person name="Grimwood J."/>
            <person name="Chapman J.A."/>
            <person name="Shapiro H."/>
            <person name="Aerts A."/>
            <person name="Otillar R.P."/>
            <person name="Terry A.Y."/>
            <person name="Boore J.L."/>
            <person name="Simakov O."/>
            <person name="Marletaz F."/>
            <person name="Cho S.-J."/>
            <person name="Edsinger-Gonzales E."/>
            <person name="Havlak P."/>
            <person name="Kuo D.-H."/>
            <person name="Larsson T."/>
            <person name="Lv J."/>
            <person name="Arendt D."/>
            <person name="Savage R."/>
            <person name="Osoegawa K."/>
            <person name="de Jong P."/>
            <person name="Lindberg D.R."/>
            <person name="Seaver E.C."/>
            <person name="Weisblat D.A."/>
            <person name="Putnam N.H."/>
            <person name="Grigoriev I.V."/>
            <person name="Rokhsar D.S."/>
        </authorList>
    </citation>
    <scope>NUCLEOTIDE SEQUENCE</scope>
</reference>
<reference evidence="2" key="3">
    <citation type="submission" date="2015-06" db="UniProtKB">
        <authorList>
            <consortium name="EnsemblMetazoa"/>
        </authorList>
    </citation>
    <scope>IDENTIFICATION</scope>
</reference>